<organism evidence="9 10">
    <name type="scientific">Leptosia nina</name>
    <dbReference type="NCBI Taxonomy" id="320188"/>
    <lineage>
        <taxon>Eukaryota</taxon>
        <taxon>Metazoa</taxon>
        <taxon>Ecdysozoa</taxon>
        <taxon>Arthropoda</taxon>
        <taxon>Hexapoda</taxon>
        <taxon>Insecta</taxon>
        <taxon>Pterygota</taxon>
        <taxon>Neoptera</taxon>
        <taxon>Endopterygota</taxon>
        <taxon>Lepidoptera</taxon>
        <taxon>Glossata</taxon>
        <taxon>Ditrysia</taxon>
        <taxon>Papilionoidea</taxon>
        <taxon>Pieridae</taxon>
        <taxon>Pierinae</taxon>
        <taxon>Leptosia</taxon>
    </lineage>
</organism>
<dbReference type="GO" id="GO:0005737">
    <property type="term" value="C:cytoplasm"/>
    <property type="evidence" value="ECO:0007669"/>
    <property type="project" value="TreeGrafter"/>
</dbReference>
<evidence type="ECO:0000256" key="5">
    <source>
        <dbReference type="ARBA" id="ARBA00022989"/>
    </source>
</evidence>
<dbReference type="PROSITE" id="PS51257">
    <property type="entry name" value="PROKAR_LIPOPROTEIN"/>
    <property type="match status" value="1"/>
</dbReference>
<dbReference type="PANTHER" id="PTHR11923:SF114">
    <property type="entry name" value="FI02050P-RELATED"/>
    <property type="match status" value="1"/>
</dbReference>
<name>A0AAV1IYF8_9NEOP</name>
<dbReference type="PANTHER" id="PTHR11923">
    <property type="entry name" value="SCAVENGER RECEPTOR CLASS B TYPE-1 SR-B1"/>
    <property type="match status" value="1"/>
</dbReference>
<dbReference type="GO" id="GO:0005886">
    <property type="term" value="C:plasma membrane"/>
    <property type="evidence" value="ECO:0007669"/>
    <property type="project" value="UniProtKB-SubCell"/>
</dbReference>
<keyword evidence="6 8" id="KW-0472">Membrane</keyword>
<feature type="transmembrane region" description="Helical" evidence="8">
    <location>
        <begin position="7"/>
        <end position="33"/>
    </location>
</feature>
<evidence type="ECO:0000256" key="2">
    <source>
        <dbReference type="ARBA" id="ARBA00010532"/>
    </source>
</evidence>
<keyword evidence="4 8" id="KW-0812">Transmembrane</keyword>
<evidence type="ECO:0000256" key="8">
    <source>
        <dbReference type="SAM" id="Phobius"/>
    </source>
</evidence>
<dbReference type="AlphaFoldDB" id="A0AAV1IYF8"/>
<dbReference type="Proteomes" id="UP001497472">
    <property type="component" value="Unassembled WGS sequence"/>
</dbReference>
<dbReference type="InterPro" id="IPR002159">
    <property type="entry name" value="CD36_fam"/>
</dbReference>
<evidence type="ECO:0000256" key="3">
    <source>
        <dbReference type="ARBA" id="ARBA00022475"/>
    </source>
</evidence>
<dbReference type="EMBL" id="CAVLEF010000001">
    <property type="protein sequence ID" value="CAK1540787.1"/>
    <property type="molecule type" value="Genomic_DNA"/>
</dbReference>
<reference evidence="9 10" key="1">
    <citation type="submission" date="2023-11" db="EMBL/GenBank/DDBJ databases">
        <authorList>
            <person name="Okamura Y."/>
        </authorList>
    </citation>
    <scope>NUCLEOTIDE SEQUENCE [LARGE SCALE GENOMIC DNA]</scope>
</reference>
<keyword evidence="5 8" id="KW-1133">Transmembrane helix</keyword>
<evidence type="ECO:0000313" key="9">
    <source>
        <dbReference type="EMBL" id="CAK1540787.1"/>
    </source>
</evidence>
<dbReference type="PRINTS" id="PR01609">
    <property type="entry name" value="CD36FAMILY"/>
</dbReference>
<evidence type="ECO:0000256" key="1">
    <source>
        <dbReference type="ARBA" id="ARBA00004236"/>
    </source>
</evidence>
<accession>A0AAV1IYF8</accession>
<evidence type="ECO:0000256" key="7">
    <source>
        <dbReference type="ARBA" id="ARBA00023180"/>
    </source>
</evidence>
<comment type="caution">
    <text evidence="9">The sequence shown here is derived from an EMBL/GenBank/DDBJ whole genome shotgun (WGS) entry which is preliminary data.</text>
</comment>
<feature type="transmembrane region" description="Helical" evidence="8">
    <location>
        <begin position="448"/>
        <end position="468"/>
    </location>
</feature>
<keyword evidence="3" id="KW-1003">Cell membrane</keyword>
<protein>
    <submittedName>
        <fullName evidence="9">Uncharacterized protein</fullName>
    </submittedName>
</protein>
<sequence length="498" mass="57113">MVIYRNYVWPLSAGIGLTIFGAILSCIWSDLFFSQIKKMMILSEGSTSFYIWRDIPIPMYLECFLFNITNAEDIRSGKNVSIQVQQVGPYVFKEIRKKVNITWNDNGTVTYRNQRFWYHQPEVSNGSLSDVVTSINPIIVTIAYALRNERVMLRVFVDMVMRMVHREIFMRANVSAWLFDGVEDPMLNLANRIPNLPYDIPFDRFGWLYARNGSVDYDGEFVANTGEKDFFQLSMVETWQHTNRTVYRDKCGDLVGSSGELWAPQRGLDELHIFAPDICTHMTLTADGPVKHMGLDGMQYVANDSLFDNGYNYPDMACYCDEPRDHNCLPAGALNVSSCRFGAPAFVTRPHFLDMDPYYPSKIRGLAPDKKYNFKMAIEMNTGMPLAISAQLQANALVRHIPGMSLNNQLPDPDVLVPMFWFREEIVVNEKYANFAKTALRIKFDTPFAFYTLTAIGCALLAWGLWSYRQNRNLVRSKQHHNQDTSLMQSFLKKGESS</sequence>
<evidence type="ECO:0000256" key="6">
    <source>
        <dbReference type="ARBA" id="ARBA00023136"/>
    </source>
</evidence>
<evidence type="ECO:0000256" key="4">
    <source>
        <dbReference type="ARBA" id="ARBA00022692"/>
    </source>
</evidence>
<comment type="similarity">
    <text evidence="2">Belongs to the CD36 family.</text>
</comment>
<keyword evidence="10" id="KW-1185">Reference proteome</keyword>
<gene>
    <name evidence="9" type="ORF">LNINA_LOCUS811</name>
</gene>
<keyword evidence="7" id="KW-0325">Glycoprotein</keyword>
<dbReference type="Pfam" id="PF01130">
    <property type="entry name" value="CD36"/>
    <property type="match status" value="1"/>
</dbReference>
<evidence type="ECO:0000313" key="10">
    <source>
        <dbReference type="Proteomes" id="UP001497472"/>
    </source>
</evidence>
<comment type="subcellular location">
    <subcellularLocation>
        <location evidence="1">Cell membrane</location>
    </subcellularLocation>
</comment>
<dbReference type="GO" id="GO:0005044">
    <property type="term" value="F:scavenger receptor activity"/>
    <property type="evidence" value="ECO:0007669"/>
    <property type="project" value="TreeGrafter"/>
</dbReference>
<proteinExistence type="inferred from homology"/>